<reference evidence="3" key="2">
    <citation type="journal article" date="2023" name="Science">
        <title>Genomic signatures of disease resistance in endangered staghorn corals.</title>
        <authorList>
            <person name="Vollmer S.V."/>
            <person name="Selwyn J.D."/>
            <person name="Despard B.A."/>
            <person name="Roesel C.L."/>
        </authorList>
    </citation>
    <scope>NUCLEOTIDE SEQUENCE</scope>
    <source>
        <strain evidence="3">K2</strain>
    </source>
</reference>
<dbReference type="Pfam" id="PF19030">
    <property type="entry name" value="TSP1_ADAMTS"/>
    <property type="match status" value="2"/>
</dbReference>
<protein>
    <submittedName>
        <fullName evidence="3">ADAMTS-like protein 1</fullName>
    </submittedName>
</protein>
<dbReference type="EMBL" id="JARQWQ010000176">
    <property type="protein sequence ID" value="KAK2547602.1"/>
    <property type="molecule type" value="Genomic_DNA"/>
</dbReference>
<feature type="non-terminal residue" evidence="3">
    <location>
        <position position="1"/>
    </location>
</feature>
<comment type="caution">
    <text evidence="3">The sequence shown here is derived from an EMBL/GenBank/DDBJ whole genome shotgun (WGS) entry which is preliminary data.</text>
</comment>
<comment type="subcellular location">
    <subcellularLocation>
        <location evidence="1">Secreted</location>
    </subcellularLocation>
</comment>
<dbReference type="Proteomes" id="UP001249851">
    <property type="component" value="Unassembled WGS sequence"/>
</dbReference>
<dbReference type="GO" id="GO:0006508">
    <property type="term" value="P:proteolysis"/>
    <property type="evidence" value="ECO:0007669"/>
    <property type="project" value="TreeGrafter"/>
</dbReference>
<dbReference type="Gene3D" id="2.20.100.10">
    <property type="entry name" value="Thrombospondin type-1 (TSP1) repeat"/>
    <property type="match status" value="2"/>
</dbReference>
<evidence type="ECO:0000313" key="3">
    <source>
        <dbReference type="EMBL" id="KAK2547602.1"/>
    </source>
</evidence>
<sequence>WHISAWTACSTSCGYGHSIRRVACKQKVKNPAEYMELDEDKCQQPKPDLPIRKCFRTHCPAEWVASEWGECSKSCGGGIMTRTKTCKMHVGGDTYNDLPDASCKKAVKPVLQEACNVDIFC</sequence>
<proteinExistence type="predicted"/>
<name>A0AAD9PRC9_ACRCE</name>
<keyword evidence="4" id="KW-1185">Reference proteome</keyword>
<evidence type="ECO:0000256" key="2">
    <source>
        <dbReference type="ARBA" id="ARBA00022525"/>
    </source>
</evidence>
<evidence type="ECO:0000313" key="4">
    <source>
        <dbReference type="Proteomes" id="UP001249851"/>
    </source>
</evidence>
<reference evidence="3" key="1">
    <citation type="journal article" date="2023" name="G3 (Bethesda)">
        <title>Whole genome assembly and annotation of the endangered Caribbean coral Acropora cervicornis.</title>
        <authorList>
            <person name="Selwyn J.D."/>
            <person name="Vollmer S.V."/>
        </authorList>
    </citation>
    <scope>NUCLEOTIDE SEQUENCE</scope>
    <source>
        <strain evidence="3">K2</strain>
    </source>
</reference>
<dbReference type="GO" id="GO:0031012">
    <property type="term" value="C:extracellular matrix"/>
    <property type="evidence" value="ECO:0007669"/>
    <property type="project" value="TreeGrafter"/>
</dbReference>
<dbReference type="PANTHER" id="PTHR13723:SF200">
    <property type="entry name" value="ADAM METALLOPEPTIDASE WITH THROMBOSPONDIN TYPE 1 MOTIF B, ISOFORM B"/>
    <property type="match status" value="1"/>
</dbReference>
<dbReference type="GO" id="GO:0004222">
    <property type="term" value="F:metalloendopeptidase activity"/>
    <property type="evidence" value="ECO:0007669"/>
    <property type="project" value="TreeGrafter"/>
</dbReference>
<dbReference type="AlphaFoldDB" id="A0AAD9PRC9"/>
<dbReference type="PANTHER" id="PTHR13723">
    <property type="entry name" value="ADAMTS A DISINTEGRIN AND METALLOPROTEASE WITH THROMBOSPONDIN MOTIFS PROTEASE"/>
    <property type="match status" value="1"/>
</dbReference>
<feature type="non-terminal residue" evidence="3">
    <location>
        <position position="121"/>
    </location>
</feature>
<dbReference type="InterPro" id="IPR036383">
    <property type="entry name" value="TSP1_rpt_sf"/>
</dbReference>
<dbReference type="InterPro" id="IPR050439">
    <property type="entry name" value="ADAMTS_ADAMTS-like"/>
</dbReference>
<dbReference type="GO" id="GO:0030198">
    <property type="term" value="P:extracellular matrix organization"/>
    <property type="evidence" value="ECO:0007669"/>
    <property type="project" value="TreeGrafter"/>
</dbReference>
<dbReference type="PROSITE" id="PS50092">
    <property type="entry name" value="TSP1"/>
    <property type="match status" value="2"/>
</dbReference>
<dbReference type="GO" id="GO:0005576">
    <property type="term" value="C:extracellular region"/>
    <property type="evidence" value="ECO:0007669"/>
    <property type="project" value="UniProtKB-SubCell"/>
</dbReference>
<keyword evidence="2" id="KW-0964">Secreted</keyword>
<dbReference type="SUPFAM" id="SSF82895">
    <property type="entry name" value="TSP-1 type 1 repeat"/>
    <property type="match status" value="2"/>
</dbReference>
<dbReference type="InterPro" id="IPR000884">
    <property type="entry name" value="TSP1_rpt"/>
</dbReference>
<gene>
    <name evidence="3" type="ORF">P5673_032382</name>
</gene>
<evidence type="ECO:0000256" key="1">
    <source>
        <dbReference type="ARBA" id="ARBA00004613"/>
    </source>
</evidence>
<organism evidence="3 4">
    <name type="scientific">Acropora cervicornis</name>
    <name type="common">Staghorn coral</name>
    <dbReference type="NCBI Taxonomy" id="6130"/>
    <lineage>
        <taxon>Eukaryota</taxon>
        <taxon>Metazoa</taxon>
        <taxon>Cnidaria</taxon>
        <taxon>Anthozoa</taxon>
        <taxon>Hexacorallia</taxon>
        <taxon>Scleractinia</taxon>
        <taxon>Astrocoeniina</taxon>
        <taxon>Acroporidae</taxon>
        <taxon>Acropora</taxon>
    </lineage>
</organism>
<accession>A0AAD9PRC9</accession>
<dbReference type="SMART" id="SM00209">
    <property type="entry name" value="TSP1"/>
    <property type="match status" value="2"/>
</dbReference>